<dbReference type="AlphaFoldDB" id="A0A5S4UZ82"/>
<dbReference type="Proteomes" id="UP000325243">
    <property type="component" value="Unassembled WGS sequence"/>
</dbReference>
<dbReference type="RefSeq" id="WP_148734522.1">
    <property type="nucleotide sequence ID" value="NZ_VSSB01000002.1"/>
</dbReference>
<evidence type="ECO:0000313" key="1">
    <source>
        <dbReference type="EMBL" id="TYL50421.1"/>
    </source>
</evidence>
<accession>A0A5S4UZ82</accession>
<comment type="caution">
    <text evidence="1">The sequence shown here is derived from an EMBL/GenBank/DDBJ whole genome shotgun (WGS) entry which is preliminary data.</text>
</comment>
<dbReference type="EMBL" id="VSSB01000002">
    <property type="protein sequence ID" value="TYL50421.1"/>
    <property type="molecule type" value="Genomic_DNA"/>
</dbReference>
<evidence type="ECO:0000313" key="2">
    <source>
        <dbReference type="Proteomes" id="UP000325243"/>
    </source>
</evidence>
<proteinExistence type="predicted"/>
<gene>
    <name evidence="1" type="ORF">FYC51_14535</name>
</gene>
<keyword evidence="2" id="KW-1185">Reference proteome</keyword>
<sequence length="159" mass="16994">MTSTLEQLAATCEIVGRNKISSGRLAAVWLAQAAAVERYRGAVEQEGLSELAAALRAHGQLHRAVVASIPVGEGDMPATLMWAHADVLAVARTIPDLTVGWFVAIRRIARADPVLAALTREQARKSPGLLVTAHLAAAVEESADVIDDHIEHLKEVLRL</sequence>
<reference evidence="1 2" key="1">
    <citation type="submission" date="2019-08" db="EMBL/GenBank/DDBJ databases">
        <authorList>
            <person name="Hu J."/>
        </authorList>
    </citation>
    <scope>NUCLEOTIDE SEQUENCE [LARGE SCALE GENOMIC DNA]</scope>
    <source>
        <strain evidence="1 2">NEAU-184</strain>
    </source>
</reference>
<organism evidence="1 2">
    <name type="scientific">Agromyces mariniharenae</name>
    <dbReference type="NCBI Taxonomy" id="2604423"/>
    <lineage>
        <taxon>Bacteria</taxon>
        <taxon>Bacillati</taxon>
        <taxon>Actinomycetota</taxon>
        <taxon>Actinomycetes</taxon>
        <taxon>Micrococcales</taxon>
        <taxon>Microbacteriaceae</taxon>
        <taxon>Agromyces</taxon>
    </lineage>
</organism>
<protein>
    <submittedName>
        <fullName evidence="1">Uncharacterized protein</fullName>
    </submittedName>
</protein>
<name>A0A5S4UZ82_9MICO</name>